<evidence type="ECO:0008006" key="3">
    <source>
        <dbReference type="Google" id="ProtNLM"/>
    </source>
</evidence>
<dbReference type="Proteomes" id="UP000308114">
    <property type="component" value="Unassembled WGS sequence"/>
</dbReference>
<evidence type="ECO:0000313" key="2">
    <source>
        <dbReference type="Proteomes" id="UP000308114"/>
    </source>
</evidence>
<sequence length="111" mass="13101">MSIMDKQMLLIFADAIQRKRLLRVAFTTRSGEERSRRCAPLDLAPSERAKIKFYKYHMWDLDSQPKPHLLSLSPEQVIQLEVTAESFMPEQIVIWTRKNPWTIVRDWGNLS</sequence>
<evidence type="ECO:0000313" key="1">
    <source>
        <dbReference type="EMBL" id="TKH41438.1"/>
    </source>
</evidence>
<name>A0A4U2PX19_9BACL</name>
<reference evidence="1 2" key="1">
    <citation type="submission" date="2018-01" db="EMBL/GenBank/DDBJ databases">
        <title>Bacillales members from the olive rhizosphere are effective biological control agents against Verticillium dahliae.</title>
        <authorList>
            <person name="Gomez-Lama C."/>
            <person name="Legarda G."/>
            <person name="Ruano-Rosa D."/>
            <person name="Pizarro-Tobias P."/>
            <person name="Valverde-Corredor A."/>
            <person name="Niqui J.L."/>
            <person name="Trivino J.C."/>
            <person name="Roca A."/>
            <person name="Mercado-Blanco J."/>
        </authorList>
    </citation>
    <scope>NUCLEOTIDE SEQUENCE [LARGE SCALE GENOMIC DNA]</scope>
    <source>
        <strain evidence="1 2">PIC167</strain>
    </source>
</reference>
<dbReference type="EMBL" id="PNXQ01000016">
    <property type="protein sequence ID" value="TKH41438.1"/>
    <property type="molecule type" value="Genomic_DNA"/>
</dbReference>
<organism evidence="1 2">
    <name type="scientific">Paenibacillus terrae</name>
    <dbReference type="NCBI Taxonomy" id="159743"/>
    <lineage>
        <taxon>Bacteria</taxon>
        <taxon>Bacillati</taxon>
        <taxon>Bacillota</taxon>
        <taxon>Bacilli</taxon>
        <taxon>Bacillales</taxon>
        <taxon>Paenibacillaceae</taxon>
        <taxon>Paenibacillus</taxon>
    </lineage>
</organism>
<gene>
    <name evidence="1" type="ORF">C1I60_18850</name>
</gene>
<dbReference type="AlphaFoldDB" id="A0A4U2PX19"/>
<protein>
    <recommendedName>
        <fullName evidence="3">WYL domain-containing protein</fullName>
    </recommendedName>
</protein>
<comment type="caution">
    <text evidence="1">The sequence shown here is derived from an EMBL/GenBank/DDBJ whole genome shotgun (WGS) entry which is preliminary data.</text>
</comment>
<proteinExistence type="predicted"/>
<accession>A0A4U2PX19</accession>